<evidence type="ECO:0000256" key="18">
    <source>
        <dbReference type="ARBA" id="ARBA00041537"/>
    </source>
</evidence>
<dbReference type="CDD" id="cd01158">
    <property type="entry name" value="SCAD_SBCAD"/>
    <property type="match status" value="1"/>
</dbReference>
<gene>
    <name evidence="31" type="ORF">OOU_Y34scaffold01018g26</name>
</gene>
<keyword evidence="7 27" id="KW-0285">Flavoprotein</keyword>
<dbReference type="Proteomes" id="UP000011086">
    <property type="component" value="Unassembled WGS sequence"/>
</dbReference>
<evidence type="ECO:0000256" key="9">
    <source>
        <dbReference type="ARBA" id="ARBA00022832"/>
    </source>
</evidence>
<evidence type="ECO:0000256" key="8">
    <source>
        <dbReference type="ARBA" id="ARBA00022827"/>
    </source>
</evidence>
<keyword evidence="9" id="KW-0276">Fatty acid metabolism</keyword>
<dbReference type="EC" id="1.3.8.5" evidence="16"/>
<dbReference type="InterPro" id="IPR009100">
    <property type="entry name" value="AcylCoA_DH/oxidase_NM_dom_sf"/>
</dbReference>
<dbReference type="AlphaFoldDB" id="A0AA97PFQ2"/>
<proteinExistence type="inferred from homology"/>
<evidence type="ECO:0000256" key="24">
    <source>
        <dbReference type="ARBA" id="ARBA00049192"/>
    </source>
</evidence>
<dbReference type="GO" id="GO:0050660">
    <property type="term" value="F:flavin adenine dinucleotide binding"/>
    <property type="evidence" value="ECO:0007669"/>
    <property type="project" value="InterPro"/>
</dbReference>
<feature type="domain" description="Acyl-CoA dehydrogenase/oxidase C-terminal" evidence="28">
    <location>
        <begin position="290"/>
        <end position="439"/>
    </location>
</feature>
<evidence type="ECO:0000259" key="28">
    <source>
        <dbReference type="Pfam" id="PF00441"/>
    </source>
</evidence>
<comment type="catalytic activity">
    <reaction evidence="23">
        <text>butanoyl-CoA + oxidized [electron-transfer flavoprotein] + H(+) = (2E)-butenoyl-CoA + reduced [electron-transfer flavoprotein]</text>
        <dbReference type="Rhea" id="RHEA:24004"/>
        <dbReference type="Rhea" id="RHEA-COMP:10685"/>
        <dbReference type="Rhea" id="RHEA-COMP:10686"/>
        <dbReference type="ChEBI" id="CHEBI:15378"/>
        <dbReference type="ChEBI" id="CHEBI:57332"/>
        <dbReference type="ChEBI" id="CHEBI:57371"/>
        <dbReference type="ChEBI" id="CHEBI:57692"/>
        <dbReference type="ChEBI" id="CHEBI:58307"/>
    </reaction>
    <physiologicalReaction direction="left-to-right" evidence="23">
        <dbReference type="Rhea" id="RHEA:24005"/>
    </physiologicalReaction>
</comment>
<dbReference type="FunFam" id="1.20.140.10:FF:000002">
    <property type="entry name" value="Acyl-CoA dehydrogenase short/branched chain"/>
    <property type="match status" value="1"/>
</dbReference>
<feature type="domain" description="Acyl-CoA dehydrogenase/oxidase N-terminal" evidence="30">
    <location>
        <begin position="68"/>
        <end position="178"/>
    </location>
</feature>
<dbReference type="Pfam" id="PF02771">
    <property type="entry name" value="Acyl-CoA_dh_N"/>
    <property type="match status" value="1"/>
</dbReference>
<evidence type="ECO:0000256" key="27">
    <source>
        <dbReference type="RuleBase" id="RU362125"/>
    </source>
</evidence>
<comment type="catalytic activity">
    <reaction evidence="20">
        <text>2-methylbutanoyl-CoA + oxidized [electron-transfer flavoprotein] + H(+) = (2E)-2-methylbut-2-enoyl-CoA + reduced [electron-transfer flavoprotein]</text>
        <dbReference type="Rhea" id="RHEA:43780"/>
        <dbReference type="Rhea" id="RHEA-COMP:10685"/>
        <dbReference type="Rhea" id="RHEA-COMP:10686"/>
        <dbReference type="ChEBI" id="CHEBI:15378"/>
        <dbReference type="ChEBI" id="CHEBI:57336"/>
        <dbReference type="ChEBI" id="CHEBI:57337"/>
        <dbReference type="ChEBI" id="CHEBI:57692"/>
        <dbReference type="ChEBI" id="CHEBI:58307"/>
        <dbReference type="EC" id="1.3.8.5"/>
    </reaction>
    <physiologicalReaction direction="left-to-right" evidence="20">
        <dbReference type="Rhea" id="RHEA:43781"/>
    </physiologicalReaction>
</comment>
<evidence type="ECO:0000259" key="30">
    <source>
        <dbReference type="Pfam" id="PF02771"/>
    </source>
</evidence>
<comment type="catalytic activity">
    <reaction evidence="22">
        <text>(2R)-2-methylbutanoyl-CoA + oxidized [electron-transfer flavoprotein] + H(+) = ethylacryloyl-CoA + reduced [electron-transfer flavoprotein]</text>
        <dbReference type="Rhea" id="RHEA:65296"/>
        <dbReference type="Rhea" id="RHEA-COMP:10685"/>
        <dbReference type="Rhea" id="RHEA-COMP:10686"/>
        <dbReference type="ChEBI" id="CHEBI:15378"/>
        <dbReference type="ChEBI" id="CHEBI:57692"/>
        <dbReference type="ChEBI" id="CHEBI:58307"/>
        <dbReference type="ChEBI" id="CHEBI:156439"/>
        <dbReference type="ChEBI" id="CHEBI:156440"/>
    </reaction>
    <physiologicalReaction direction="left-to-right" evidence="22">
        <dbReference type="Rhea" id="RHEA:65297"/>
    </physiologicalReaction>
</comment>
<keyword evidence="13" id="KW-0443">Lipid metabolism</keyword>
<evidence type="ECO:0000256" key="16">
    <source>
        <dbReference type="ARBA" id="ARBA00039036"/>
    </source>
</evidence>
<evidence type="ECO:0000256" key="25">
    <source>
        <dbReference type="ARBA" id="ARBA00049552"/>
    </source>
</evidence>
<evidence type="ECO:0000256" key="1">
    <source>
        <dbReference type="ARBA" id="ARBA00001974"/>
    </source>
</evidence>
<keyword evidence="14" id="KW-0496">Mitochondrion</keyword>
<comment type="cofactor">
    <cofactor evidence="1 27">
        <name>FAD</name>
        <dbReference type="ChEBI" id="CHEBI:57692"/>
    </cofactor>
</comment>
<dbReference type="PROSITE" id="PS00073">
    <property type="entry name" value="ACYL_COA_DH_2"/>
    <property type="match status" value="1"/>
</dbReference>
<comment type="catalytic activity">
    <reaction evidence="21">
        <text>valproyl-CoA + oxidized [electron-transfer flavoprotein] + H(+) = (2E)-2-propylpent-2-enoyl-CoA + reduced [electron-transfer flavoprotein]</text>
        <dbReference type="Rhea" id="RHEA:65344"/>
        <dbReference type="Rhea" id="RHEA-COMP:10685"/>
        <dbReference type="Rhea" id="RHEA-COMP:10686"/>
        <dbReference type="ChEBI" id="CHEBI:15378"/>
        <dbReference type="ChEBI" id="CHEBI:57692"/>
        <dbReference type="ChEBI" id="CHEBI:58307"/>
        <dbReference type="ChEBI" id="CHEBI:156457"/>
        <dbReference type="ChEBI" id="CHEBI:156458"/>
    </reaction>
    <physiologicalReaction direction="left-to-right" evidence="21">
        <dbReference type="Rhea" id="RHEA:65345"/>
    </physiologicalReaction>
</comment>
<evidence type="ECO:0000256" key="6">
    <source>
        <dbReference type="ARBA" id="ARBA00022553"/>
    </source>
</evidence>
<evidence type="ECO:0000256" key="7">
    <source>
        <dbReference type="ARBA" id="ARBA00022630"/>
    </source>
</evidence>
<evidence type="ECO:0000256" key="23">
    <source>
        <dbReference type="ARBA" id="ARBA00049096"/>
    </source>
</evidence>
<evidence type="ECO:0000256" key="11">
    <source>
        <dbReference type="ARBA" id="ARBA00022990"/>
    </source>
</evidence>
<evidence type="ECO:0000259" key="29">
    <source>
        <dbReference type="Pfam" id="PF02770"/>
    </source>
</evidence>
<comment type="catalytic activity">
    <reaction evidence="26">
        <text>2-methylpropanoyl-CoA + oxidized [electron-transfer flavoprotein] + H(+) = 2-methylpropenoyl-CoA + reduced [electron-transfer flavoprotein]</text>
        <dbReference type="Rhea" id="RHEA:44180"/>
        <dbReference type="Rhea" id="RHEA-COMP:10685"/>
        <dbReference type="Rhea" id="RHEA-COMP:10686"/>
        <dbReference type="ChEBI" id="CHEBI:15378"/>
        <dbReference type="ChEBI" id="CHEBI:57338"/>
        <dbReference type="ChEBI" id="CHEBI:57692"/>
        <dbReference type="ChEBI" id="CHEBI:58307"/>
        <dbReference type="ChEBI" id="CHEBI:62500"/>
    </reaction>
    <physiologicalReaction direction="left-to-right" evidence="26">
        <dbReference type="Rhea" id="RHEA:44181"/>
    </physiologicalReaction>
</comment>
<sequence>MSSIARVVRPAAIRRSQAAAFAALSASRRRCVAPAVPSMQRLARTFSSSPARRFDLHDLTPTPITHLSETEAAMQEAVSKFANDVVLPKVRDMDEAETMDPSLVEQLFEQGLMGVEIPEEYGGAGMNFTSAIVGIEELARVDPSVSVLVDVHNTLVNTAIIKWGSAELKKRFLPRLATETVGSFCLSEPVSGSDAFALATKATETSDGFKISGSKMWITNSMEADFFIVFANLNPDKGYKGITAFIVEKGTKGFSIAKKEKKLGIRASSTCVINFDDVEIPKENLLGERGAGYKYAIGLLNEGRIGIAAQMTGLALGAWENAARYCYNDRKQFGQFIGEFQGMQHQMAQSYVEIAAARALVYNAARKKEAGEDFVRDAAMAKLYASQVAGRVSGLAVEWMGGMGFVREGLAEKFFRDSKIGAIYEGTSNIQLNTIAKSLQKEYTSSTVDAKISVSMLELFPPTDPVLTEKCGQQCLIQVRS</sequence>
<dbReference type="InterPro" id="IPR006091">
    <property type="entry name" value="Acyl-CoA_Oxase/DH_mid-dom"/>
</dbReference>
<evidence type="ECO:0000256" key="15">
    <source>
        <dbReference type="ARBA" id="ARBA00037895"/>
    </source>
</evidence>
<comment type="catalytic activity">
    <reaction evidence="25">
        <text>(2S)-2-methylbutanoyl-CoA + oxidized [electron-transfer flavoprotein] + H(+) = (2E)-2-methylbut-2-enoyl-CoA + reduced [electron-transfer flavoprotein]</text>
        <dbReference type="Rhea" id="RHEA:48256"/>
        <dbReference type="Rhea" id="RHEA-COMP:10685"/>
        <dbReference type="Rhea" id="RHEA-COMP:10686"/>
        <dbReference type="ChEBI" id="CHEBI:15378"/>
        <dbReference type="ChEBI" id="CHEBI:57337"/>
        <dbReference type="ChEBI" id="CHEBI:57692"/>
        <dbReference type="ChEBI" id="CHEBI:58307"/>
        <dbReference type="ChEBI" id="CHEBI:88166"/>
    </reaction>
    <physiologicalReaction direction="left-to-right" evidence="25">
        <dbReference type="Rhea" id="RHEA:48257"/>
    </physiologicalReaction>
</comment>
<evidence type="ECO:0000313" key="31">
    <source>
        <dbReference type="EMBL" id="ELQ32896.1"/>
    </source>
</evidence>
<evidence type="ECO:0000256" key="5">
    <source>
        <dbReference type="ARBA" id="ARBA00011881"/>
    </source>
</evidence>
<dbReference type="GO" id="GO:0005759">
    <property type="term" value="C:mitochondrial matrix"/>
    <property type="evidence" value="ECO:0007669"/>
    <property type="project" value="UniProtKB-SubCell"/>
</dbReference>
<dbReference type="Gene3D" id="2.40.110.10">
    <property type="entry name" value="Butyryl-CoA Dehydrogenase, subunit A, domain 2"/>
    <property type="match status" value="1"/>
</dbReference>
<evidence type="ECO:0000256" key="22">
    <source>
        <dbReference type="ARBA" id="ARBA00048592"/>
    </source>
</evidence>
<evidence type="ECO:0000256" key="20">
    <source>
        <dbReference type="ARBA" id="ARBA00048235"/>
    </source>
</evidence>
<dbReference type="FunFam" id="1.10.540.10:FF:000012">
    <property type="entry name" value="Acyl-CoA dehydrogenase short/branched chain"/>
    <property type="match status" value="1"/>
</dbReference>
<evidence type="ECO:0000256" key="12">
    <source>
        <dbReference type="ARBA" id="ARBA00023002"/>
    </source>
</evidence>
<protein>
    <recommendedName>
        <fullName evidence="17">Short/branched chain specific acyl-CoA dehydrogenase, mitochondrial</fullName>
        <ecNumber evidence="16">1.3.8.5</ecNumber>
    </recommendedName>
    <alternativeName>
        <fullName evidence="19">2-methyl branched chain acyl-CoA dehydrogenase</fullName>
    </alternativeName>
    <alternativeName>
        <fullName evidence="18">2-methylbutyryl-coenzyme A dehydrogenase</fullName>
    </alternativeName>
</protein>
<evidence type="ECO:0000256" key="21">
    <source>
        <dbReference type="ARBA" id="ARBA00048307"/>
    </source>
</evidence>
<keyword evidence="6" id="KW-0597">Phosphoprotein</keyword>
<dbReference type="InterPro" id="IPR037069">
    <property type="entry name" value="AcylCoA_DH/ox_N_sf"/>
</dbReference>
<dbReference type="Gene3D" id="1.20.140.10">
    <property type="entry name" value="Butyryl-CoA Dehydrogenase, subunit A, domain 3"/>
    <property type="match status" value="1"/>
</dbReference>
<evidence type="ECO:0000256" key="2">
    <source>
        <dbReference type="ARBA" id="ARBA00004305"/>
    </source>
</evidence>
<dbReference type="PANTHER" id="PTHR43884:SF1">
    <property type="entry name" value="SHORT_BRANCHED CHAIN SPECIFIC ACYL-COA DEHYDROGENASE, MITOCHONDRIAL"/>
    <property type="match status" value="1"/>
</dbReference>
<dbReference type="Pfam" id="PF02770">
    <property type="entry name" value="Acyl-CoA_dh_M"/>
    <property type="match status" value="1"/>
</dbReference>
<evidence type="ECO:0000256" key="10">
    <source>
        <dbReference type="ARBA" id="ARBA00022946"/>
    </source>
</evidence>
<dbReference type="InterPro" id="IPR046373">
    <property type="entry name" value="Acyl-CoA_Oxase/DH_mid-dom_sf"/>
</dbReference>
<evidence type="ECO:0000256" key="4">
    <source>
        <dbReference type="ARBA" id="ARBA00009347"/>
    </source>
</evidence>
<name>A0AA97PFQ2_PYRO3</name>
<evidence type="ECO:0000256" key="13">
    <source>
        <dbReference type="ARBA" id="ARBA00023098"/>
    </source>
</evidence>
<dbReference type="GO" id="GO:0003853">
    <property type="term" value="F:short-chain 2-methyl fatty acyl-CoA dehydrogenase activity"/>
    <property type="evidence" value="ECO:0007669"/>
    <property type="project" value="UniProtKB-EC"/>
</dbReference>
<dbReference type="InterPro" id="IPR013786">
    <property type="entry name" value="AcylCoA_DH/ox_N"/>
</dbReference>
<evidence type="ECO:0000256" key="14">
    <source>
        <dbReference type="ARBA" id="ARBA00023128"/>
    </source>
</evidence>
<comment type="pathway">
    <text evidence="3">Lipid metabolism; mitochondrial fatty acid beta-oxidation.</text>
</comment>
<accession>A0AA97PFQ2</accession>
<dbReference type="InterPro" id="IPR036250">
    <property type="entry name" value="AcylCo_DH-like_C"/>
</dbReference>
<dbReference type="FunFam" id="2.40.110.10:FF:000001">
    <property type="entry name" value="Acyl-CoA dehydrogenase, mitochondrial"/>
    <property type="match status" value="1"/>
</dbReference>
<evidence type="ECO:0000256" key="3">
    <source>
        <dbReference type="ARBA" id="ARBA00005198"/>
    </source>
</evidence>
<keyword evidence="8 27" id="KW-0274">FAD</keyword>
<keyword evidence="11" id="KW-0007">Acetylation</keyword>
<dbReference type="Pfam" id="PF00441">
    <property type="entry name" value="Acyl-CoA_dh_1"/>
    <property type="match status" value="1"/>
</dbReference>
<keyword evidence="10" id="KW-0809">Transit peptide</keyword>
<organism evidence="31">
    <name type="scientific">Pyricularia oryzae (strain Y34)</name>
    <name type="common">Rice blast fungus</name>
    <name type="synonym">Magnaporthe oryzae</name>
    <dbReference type="NCBI Taxonomy" id="1143189"/>
    <lineage>
        <taxon>Eukaryota</taxon>
        <taxon>Fungi</taxon>
        <taxon>Dikarya</taxon>
        <taxon>Ascomycota</taxon>
        <taxon>Pezizomycotina</taxon>
        <taxon>Sordariomycetes</taxon>
        <taxon>Sordariomycetidae</taxon>
        <taxon>Magnaporthales</taxon>
        <taxon>Pyriculariaceae</taxon>
        <taxon>Pyricularia</taxon>
    </lineage>
</organism>
<evidence type="ECO:0000256" key="26">
    <source>
        <dbReference type="ARBA" id="ARBA00051903"/>
    </source>
</evidence>
<reference evidence="31" key="1">
    <citation type="journal article" date="2012" name="PLoS Genet.">
        <title>Comparative analysis of the genomes of two field isolates of the rice blast fungus Magnaporthe oryzae.</title>
        <authorList>
            <person name="Xue M."/>
            <person name="Yang J."/>
            <person name="Li Z."/>
            <person name="Hu S."/>
            <person name="Yao N."/>
            <person name="Dean R.A."/>
            <person name="Zhao W."/>
            <person name="Shen M."/>
            <person name="Zhang H."/>
            <person name="Li C."/>
            <person name="Liu L."/>
            <person name="Cao L."/>
            <person name="Xu X."/>
            <person name="Xing Y."/>
            <person name="Hsiang T."/>
            <person name="Zhang Z."/>
            <person name="Xu J.R."/>
            <person name="Peng Y.L."/>
        </authorList>
    </citation>
    <scope>NUCLEOTIDE SEQUENCE</scope>
    <source>
        <strain evidence="31">Y34</strain>
    </source>
</reference>
<comment type="pathway">
    <text evidence="15">Amino-acid degradation; L-isoleucine degradation.</text>
</comment>
<comment type="similarity">
    <text evidence="4 27">Belongs to the acyl-CoA dehydrogenase family.</text>
</comment>
<dbReference type="EMBL" id="JH793957">
    <property type="protein sequence ID" value="ELQ32896.1"/>
    <property type="molecule type" value="Genomic_DNA"/>
</dbReference>
<dbReference type="Gene3D" id="1.10.540.10">
    <property type="entry name" value="Acyl-CoA dehydrogenase/oxidase, N-terminal domain"/>
    <property type="match status" value="1"/>
</dbReference>
<dbReference type="InterPro" id="IPR006089">
    <property type="entry name" value="Acyl-CoA_DH_CS"/>
</dbReference>
<comment type="subunit">
    <text evidence="5">Homotetramer.</text>
</comment>
<dbReference type="PROSITE" id="PS00072">
    <property type="entry name" value="ACYL_COA_DH_1"/>
    <property type="match status" value="1"/>
</dbReference>
<dbReference type="GO" id="GO:0006631">
    <property type="term" value="P:fatty acid metabolic process"/>
    <property type="evidence" value="ECO:0007669"/>
    <property type="project" value="UniProtKB-KW"/>
</dbReference>
<evidence type="ECO:0000256" key="17">
    <source>
        <dbReference type="ARBA" id="ARBA00039850"/>
    </source>
</evidence>
<comment type="catalytic activity">
    <reaction evidence="24">
        <text>hexanoyl-CoA + oxidized [electron-transfer flavoprotein] + H(+) = (2E)-hexenoyl-CoA + reduced [electron-transfer flavoprotein]</text>
        <dbReference type="Rhea" id="RHEA:43464"/>
        <dbReference type="Rhea" id="RHEA-COMP:10685"/>
        <dbReference type="Rhea" id="RHEA-COMP:10686"/>
        <dbReference type="ChEBI" id="CHEBI:15378"/>
        <dbReference type="ChEBI" id="CHEBI:57692"/>
        <dbReference type="ChEBI" id="CHEBI:58307"/>
        <dbReference type="ChEBI" id="CHEBI:62077"/>
        <dbReference type="ChEBI" id="CHEBI:62620"/>
    </reaction>
    <physiologicalReaction direction="left-to-right" evidence="24">
        <dbReference type="Rhea" id="RHEA:43465"/>
    </physiologicalReaction>
</comment>
<dbReference type="InterPro" id="IPR009075">
    <property type="entry name" value="AcylCo_DH/oxidase_C"/>
</dbReference>
<dbReference type="SUPFAM" id="SSF47203">
    <property type="entry name" value="Acyl-CoA dehydrogenase C-terminal domain-like"/>
    <property type="match status" value="1"/>
</dbReference>
<evidence type="ECO:0000256" key="19">
    <source>
        <dbReference type="ARBA" id="ARBA00042821"/>
    </source>
</evidence>
<dbReference type="SUPFAM" id="SSF56645">
    <property type="entry name" value="Acyl-CoA dehydrogenase NM domain-like"/>
    <property type="match status" value="1"/>
</dbReference>
<feature type="domain" description="Acyl-CoA oxidase/dehydrogenase middle" evidence="29">
    <location>
        <begin position="183"/>
        <end position="278"/>
    </location>
</feature>
<dbReference type="GO" id="GO:0046395">
    <property type="term" value="P:carboxylic acid catabolic process"/>
    <property type="evidence" value="ECO:0007669"/>
    <property type="project" value="UniProtKB-ARBA"/>
</dbReference>
<keyword evidence="12 27" id="KW-0560">Oxidoreductase</keyword>
<comment type="subcellular location">
    <subcellularLocation>
        <location evidence="2">Mitochondrion matrix</location>
    </subcellularLocation>
</comment>
<dbReference type="PANTHER" id="PTHR43884">
    <property type="entry name" value="ACYL-COA DEHYDROGENASE"/>
    <property type="match status" value="1"/>
</dbReference>